<feature type="region of interest" description="Disordered" evidence="3">
    <location>
        <begin position="250"/>
        <end position="324"/>
    </location>
</feature>
<dbReference type="SMART" id="SM00850">
    <property type="entry name" value="LytTR"/>
    <property type="match status" value="1"/>
</dbReference>
<dbReference type="SUPFAM" id="SSF52172">
    <property type="entry name" value="CheY-like"/>
    <property type="match status" value="1"/>
</dbReference>
<feature type="compositionally biased region" description="Gly residues" evidence="3">
    <location>
        <begin position="259"/>
        <end position="277"/>
    </location>
</feature>
<gene>
    <name evidence="6" type="ORF">ACFQKB_41730</name>
</gene>
<organism evidence="6 7">
    <name type="scientific">Actinomadura yumaensis</name>
    <dbReference type="NCBI Taxonomy" id="111807"/>
    <lineage>
        <taxon>Bacteria</taxon>
        <taxon>Bacillati</taxon>
        <taxon>Actinomycetota</taxon>
        <taxon>Actinomycetes</taxon>
        <taxon>Streptosporangiales</taxon>
        <taxon>Thermomonosporaceae</taxon>
        <taxon>Actinomadura</taxon>
    </lineage>
</organism>
<sequence length="324" mass="34381">MLRVLAVDDELPALEELTFLLRKDPRIERVTGAGEAAEALRDLSRMLVAGERLDAVFLDIRMPGLDGLDFTRLLSGFAAPPQVVFVTAHDDCAVAAYELGALDYLLKPVRPERLAEAVRRVDDAVHRASAAEDGGVPERPPEDEMIPVELGGRTRLVSRRAVTHVEAQGDYVRLHTAEGSYLVRMPLAALARRWEEAGFIRIHRSTLVASAHITELRFDGGRAAVQIGDELLPVSRRHTREVRDLLVRRFHHNDPQSGGPPGTNPGTGPGPGQGSGTQPGARPGPSSGSHTGPAAGPQAGPAAPRSGPPPGPLTGPPAGARGGP</sequence>
<reference evidence="7" key="1">
    <citation type="journal article" date="2019" name="Int. J. Syst. Evol. Microbiol.">
        <title>The Global Catalogue of Microorganisms (GCM) 10K type strain sequencing project: providing services to taxonomists for standard genome sequencing and annotation.</title>
        <authorList>
            <consortium name="The Broad Institute Genomics Platform"/>
            <consortium name="The Broad Institute Genome Sequencing Center for Infectious Disease"/>
            <person name="Wu L."/>
            <person name="Ma J."/>
        </authorList>
    </citation>
    <scope>NUCLEOTIDE SEQUENCE [LARGE SCALE GENOMIC DNA]</scope>
    <source>
        <strain evidence="7">JCM 3369</strain>
    </source>
</reference>
<dbReference type="EMBL" id="JBHSXS010000052">
    <property type="protein sequence ID" value="MFC6886339.1"/>
    <property type="molecule type" value="Genomic_DNA"/>
</dbReference>
<comment type="caution">
    <text evidence="6">The sequence shown here is derived from an EMBL/GenBank/DDBJ whole genome shotgun (WGS) entry which is preliminary data.</text>
</comment>
<dbReference type="Pfam" id="PF00072">
    <property type="entry name" value="Response_reg"/>
    <property type="match status" value="1"/>
</dbReference>
<keyword evidence="1" id="KW-0238">DNA-binding</keyword>
<dbReference type="Gene3D" id="3.40.50.2300">
    <property type="match status" value="1"/>
</dbReference>
<feature type="modified residue" description="4-aspartylphosphate" evidence="2">
    <location>
        <position position="59"/>
    </location>
</feature>
<feature type="compositionally biased region" description="Low complexity" evidence="3">
    <location>
        <begin position="292"/>
        <end position="305"/>
    </location>
</feature>
<dbReference type="InterPro" id="IPR039420">
    <property type="entry name" value="WalR-like"/>
</dbReference>
<evidence type="ECO:0000256" key="2">
    <source>
        <dbReference type="PROSITE-ProRule" id="PRU00169"/>
    </source>
</evidence>
<dbReference type="Pfam" id="PF04397">
    <property type="entry name" value="LytTR"/>
    <property type="match status" value="1"/>
</dbReference>
<feature type="compositionally biased region" description="Pro residues" evidence="3">
    <location>
        <begin position="306"/>
        <end position="315"/>
    </location>
</feature>
<feature type="non-terminal residue" evidence="6">
    <location>
        <position position="324"/>
    </location>
</feature>
<dbReference type="PANTHER" id="PTHR48111:SF69">
    <property type="entry name" value="RESPONSE REGULATOR RECEIVER"/>
    <property type="match status" value="1"/>
</dbReference>
<protein>
    <submittedName>
        <fullName evidence="6">LytR/AlgR family response regulator transcription factor</fullName>
    </submittedName>
</protein>
<dbReference type="SMART" id="SM00448">
    <property type="entry name" value="REC"/>
    <property type="match status" value="1"/>
</dbReference>
<evidence type="ECO:0000256" key="3">
    <source>
        <dbReference type="SAM" id="MobiDB-lite"/>
    </source>
</evidence>
<proteinExistence type="predicted"/>
<dbReference type="InterPro" id="IPR007492">
    <property type="entry name" value="LytTR_DNA-bd_dom"/>
</dbReference>
<dbReference type="Proteomes" id="UP001596380">
    <property type="component" value="Unassembled WGS sequence"/>
</dbReference>
<dbReference type="InterPro" id="IPR001789">
    <property type="entry name" value="Sig_transdc_resp-reg_receiver"/>
</dbReference>
<dbReference type="PROSITE" id="PS50930">
    <property type="entry name" value="HTH_LYTTR"/>
    <property type="match status" value="1"/>
</dbReference>
<evidence type="ECO:0000313" key="7">
    <source>
        <dbReference type="Proteomes" id="UP001596380"/>
    </source>
</evidence>
<evidence type="ECO:0000259" key="5">
    <source>
        <dbReference type="PROSITE" id="PS50930"/>
    </source>
</evidence>
<evidence type="ECO:0000259" key="4">
    <source>
        <dbReference type="PROSITE" id="PS50110"/>
    </source>
</evidence>
<dbReference type="RefSeq" id="WP_378064084.1">
    <property type="nucleotide sequence ID" value="NZ_JBHSXS010000052.1"/>
</dbReference>
<feature type="domain" description="Response regulatory" evidence="4">
    <location>
        <begin position="3"/>
        <end position="122"/>
    </location>
</feature>
<dbReference type="PROSITE" id="PS50110">
    <property type="entry name" value="RESPONSE_REGULATORY"/>
    <property type="match status" value="1"/>
</dbReference>
<feature type="domain" description="HTH LytTR-type" evidence="5">
    <location>
        <begin position="146"/>
        <end position="248"/>
    </location>
</feature>
<name>A0ABW2CWX6_9ACTN</name>
<evidence type="ECO:0000313" key="6">
    <source>
        <dbReference type="EMBL" id="MFC6886339.1"/>
    </source>
</evidence>
<dbReference type="PANTHER" id="PTHR48111">
    <property type="entry name" value="REGULATOR OF RPOS"/>
    <property type="match status" value="1"/>
</dbReference>
<accession>A0ABW2CWX6</accession>
<dbReference type="Gene3D" id="2.40.50.1020">
    <property type="entry name" value="LytTr DNA-binding domain"/>
    <property type="match status" value="1"/>
</dbReference>
<keyword evidence="7" id="KW-1185">Reference proteome</keyword>
<keyword evidence="2" id="KW-0597">Phosphoprotein</keyword>
<dbReference type="InterPro" id="IPR011006">
    <property type="entry name" value="CheY-like_superfamily"/>
</dbReference>
<evidence type="ECO:0000256" key="1">
    <source>
        <dbReference type="ARBA" id="ARBA00023125"/>
    </source>
</evidence>